<feature type="transmembrane region" description="Helical" evidence="6">
    <location>
        <begin position="27"/>
        <end position="45"/>
    </location>
</feature>
<dbReference type="CDD" id="cd10432">
    <property type="entry name" value="BI-1-like_bacterial"/>
    <property type="match status" value="1"/>
</dbReference>
<dbReference type="GO" id="GO:0005886">
    <property type="term" value="C:plasma membrane"/>
    <property type="evidence" value="ECO:0007669"/>
    <property type="project" value="TreeGrafter"/>
</dbReference>
<dbReference type="PANTHER" id="PTHR23291:SF50">
    <property type="entry name" value="PROTEIN LIFEGUARD 4"/>
    <property type="match status" value="1"/>
</dbReference>
<evidence type="ECO:0000256" key="1">
    <source>
        <dbReference type="ARBA" id="ARBA00004141"/>
    </source>
</evidence>
<accession>A0A955KZP8</accession>
<feature type="transmembrane region" description="Helical" evidence="6">
    <location>
        <begin position="169"/>
        <end position="187"/>
    </location>
</feature>
<dbReference type="EMBL" id="JAGQLI010000142">
    <property type="protein sequence ID" value="MCA9379323.1"/>
    <property type="molecule type" value="Genomic_DNA"/>
</dbReference>
<sequence>MNSELTNRPINLADKGLSAMGTFLPQVYGWMTLGLFVTAVVAGLIGSNTQLLYWLVLNQSALMLMFIVELVVVVALSGFVHKMNIFVAAGLFLFYATLNGIVLGVLFMLYTEASIFSTFLVTGGTFAVMAVYGMFTNADLSRFRNLLFMGLVGLVFALIVNVFLRSEPFSWVLTFLGLGIFMILTAYDTQKIKRMAENGGYTPTLAIRGALTLYLDFINIFIRLLQIFGRRK</sequence>
<keyword evidence="4 6" id="KW-1133">Transmembrane helix</keyword>
<feature type="transmembrane region" description="Helical" evidence="6">
    <location>
        <begin position="85"/>
        <end position="109"/>
    </location>
</feature>
<evidence type="ECO:0000256" key="2">
    <source>
        <dbReference type="ARBA" id="ARBA00010350"/>
    </source>
</evidence>
<feature type="transmembrane region" description="Helical" evidence="6">
    <location>
        <begin position="51"/>
        <end position="76"/>
    </location>
</feature>
<dbReference type="Proteomes" id="UP000760819">
    <property type="component" value="Unassembled WGS sequence"/>
</dbReference>
<dbReference type="AlphaFoldDB" id="A0A955KZP8"/>
<feature type="transmembrane region" description="Helical" evidence="6">
    <location>
        <begin position="115"/>
        <end position="134"/>
    </location>
</feature>
<evidence type="ECO:0000256" key="5">
    <source>
        <dbReference type="ARBA" id="ARBA00023136"/>
    </source>
</evidence>
<feature type="transmembrane region" description="Helical" evidence="6">
    <location>
        <begin position="146"/>
        <end position="163"/>
    </location>
</feature>
<protein>
    <submittedName>
        <fullName evidence="7">Bax inhibitor-1/YccA family protein</fullName>
    </submittedName>
</protein>
<evidence type="ECO:0000256" key="4">
    <source>
        <dbReference type="ARBA" id="ARBA00022989"/>
    </source>
</evidence>
<keyword evidence="5 6" id="KW-0472">Membrane</keyword>
<comment type="subcellular location">
    <subcellularLocation>
        <location evidence="1">Membrane</location>
        <topology evidence="1">Multi-pass membrane protein</topology>
    </subcellularLocation>
</comment>
<name>A0A955KZP8_9BACT</name>
<evidence type="ECO:0000256" key="6">
    <source>
        <dbReference type="RuleBase" id="RU004379"/>
    </source>
</evidence>
<organism evidence="7 8">
    <name type="scientific">Candidatus Dojkabacteria bacterium</name>
    <dbReference type="NCBI Taxonomy" id="2099670"/>
    <lineage>
        <taxon>Bacteria</taxon>
        <taxon>Candidatus Dojkabacteria</taxon>
    </lineage>
</organism>
<dbReference type="Pfam" id="PF01027">
    <property type="entry name" value="Bax1-I"/>
    <property type="match status" value="1"/>
</dbReference>
<gene>
    <name evidence="7" type="ORF">KC640_02755</name>
</gene>
<keyword evidence="3 6" id="KW-0812">Transmembrane</keyword>
<comment type="similarity">
    <text evidence="2 6">Belongs to the BI1 family.</text>
</comment>
<evidence type="ECO:0000313" key="7">
    <source>
        <dbReference type="EMBL" id="MCA9379323.1"/>
    </source>
</evidence>
<proteinExistence type="inferred from homology"/>
<evidence type="ECO:0000256" key="3">
    <source>
        <dbReference type="ARBA" id="ARBA00022692"/>
    </source>
</evidence>
<reference evidence="7" key="2">
    <citation type="journal article" date="2021" name="Microbiome">
        <title>Successional dynamics and alternative stable states in a saline activated sludge microbial community over 9 years.</title>
        <authorList>
            <person name="Wang Y."/>
            <person name="Ye J."/>
            <person name="Ju F."/>
            <person name="Liu L."/>
            <person name="Boyd J.A."/>
            <person name="Deng Y."/>
            <person name="Parks D.H."/>
            <person name="Jiang X."/>
            <person name="Yin X."/>
            <person name="Woodcroft B.J."/>
            <person name="Tyson G.W."/>
            <person name="Hugenholtz P."/>
            <person name="Polz M.F."/>
            <person name="Zhang T."/>
        </authorList>
    </citation>
    <scope>NUCLEOTIDE SEQUENCE</scope>
    <source>
        <strain evidence="7">HKST-UBA12</strain>
    </source>
</reference>
<comment type="caution">
    <text evidence="7">The sequence shown here is derived from an EMBL/GenBank/DDBJ whole genome shotgun (WGS) entry which is preliminary data.</text>
</comment>
<dbReference type="PANTHER" id="PTHR23291">
    <property type="entry name" value="BAX INHIBITOR-RELATED"/>
    <property type="match status" value="1"/>
</dbReference>
<dbReference type="InterPro" id="IPR006214">
    <property type="entry name" value="Bax_inhibitor_1-related"/>
</dbReference>
<evidence type="ECO:0000313" key="8">
    <source>
        <dbReference type="Proteomes" id="UP000760819"/>
    </source>
</evidence>
<reference evidence="7" key="1">
    <citation type="submission" date="2020-04" db="EMBL/GenBank/DDBJ databases">
        <authorList>
            <person name="Zhang T."/>
        </authorList>
    </citation>
    <scope>NUCLEOTIDE SEQUENCE</scope>
    <source>
        <strain evidence="7">HKST-UBA12</strain>
    </source>
</reference>